<keyword evidence="4 5" id="KW-0472">Membrane</keyword>
<feature type="transmembrane region" description="Helical" evidence="5">
    <location>
        <begin position="207"/>
        <end position="227"/>
    </location>
</feature>
<dbReference type="InterPro" id="IPR050186">
    <property type="entry name" value="TPT_transporter"/>
</dbReference>
<protein>
    <recommendedName>
        <fullName evidence="6">Sugar phosphate transporter domain-containing protein</fullName>
    </recommendedName>
</protein>
<evidence type="ECO:0000256" key="3">
    <source>
        <dbReference type="ARBA" id="ARBA00022989"/>
    </source>
</evidence>
<evidence type="ECO:0000259" key="6">
    <source>
        <dbReference type="Pfam" id="PF03151"/>
    </source>
</evidence>
<comment type="caution">
    <text evidence="7">The sequence shown here is derived from an EMBL/GenBank/DDBJ whole genome shotgun (WGS) entry which is preliminary data.</text>
</comment>
<keyword evidence="2 5" id="KW-0812">Transmembrane</keyword>
<feature type="transmembrane region" description="Helical" evidence="5">
    <location>
        <begin position="242"/>
        <end position="265"/>
    </location>
</feature>
<evidence type="ECO:0000256" key="4">
    <source>
        <dbReference type="ARBA" id="ARBA00023136"/>
    </source>
</evidence>
<feature type="domain" description="Sugar phosphate transporter" evidence="6">
    <location>
        <begin position="39"/>
        <end position="307"/>
    </location>
</feature>
<feature type="transmembrane region" description="Helical" evidence="5">
    <location>
        <begin position="298"/>
        <end position="315"/>
    </location>
</feature>
<proteinExistence type="predicted"/>
<evidence type="ECO:0000256" key="2">
    <source>
        <dbReference type="ARBA" id="ARBA00022692"/>
    </source>
</evidence>
<dbReference type="Pfam" id="PF03151">
    <property type="entry name" value="TPT"/>
    <property type="match status" value="1"/>
</dbReference>
<comment type="subcellular location">
    <subcellularLocation>
        <location evidence="1">Membrane</location>
        <topology evidence="1">Multi-pass membrane protein</topology>
    </subcellularLocation>
</comment>
<evidence type="ECO:0000313" key="8">
    <source>
        <dbReference type="Proteomes" id="UP000636800"/>
    </source>
</evidence>
<organism evidence="7 8">
    <name type="scientific">Vanilla planifolia</name>
    <name type="common">Vanilla</name>
    <dbReference type="NCBI Taxonomy" id="51239"/>
    <lineage>
        <taxon>Eukaryota</taxon>
        <taxon>Viridiplantae</taxon>
        <taxon>Streptophyta</taxon>
        <taxon>Embryophyta</taxon>
        <taxon>Tracheophyta</taxon>
        <taxon>Spermatophyta</taxon>
        <taxon>Magnoliopsida</taxon>
        <taxon>Liliopsida</taxon>
        <taxon>Asparagales</taxon>
        <taxon>Orchidaceae</taxon>
        <taxon>Vanilloideae</taxon>
        <taxon>Vanilleae</taxon>
        <taxon>Vanilla</taxon>
    </lineage>
</organism>
<feature type="transmembrane region" description="Helical" evidence="5">
    <location>
        <begin position="48"/>
        <end position="74"/>
    </location>
</feature>
<name>A0A835R1H3_VANPL</name>
<evidence type="ECO:0000313" key="7">
    <source>
        <dbReference type="EMBL" id="KAG0481021.1"/>
    </source>
</evidence>
<feature type="transmembrane region" description="Helical" evidence="5">
    <location>
        <begin position="86"/>
        <end position="107"/>
    </location>
</feature>
<gene>
    <name evidence="7" type="ORF">HPP92_011879</name>
</gene>
<dbReference type="InterPro" id="IPR004853">
    <property type="entry name" value="Sugar_P_trans_dom"/>
</dbReference>
<evidence type="ECO:0000256" key="1">
    <source>
        <dbReference type="ARBA" id="ARBA00004141"/>
    </source>
</evidence>
<dbReference type="GO" id="GO:0016020">
    <property type="term" value="C:membrane"/>
    <property type="evidence" value="ECO:0007669"/>
    <property type="project" value="UniProtKB-SubCell"/>
</dbReference>
<feature type="transmembrane region" description="Helical" evidence="5">
    <location>
        <begin position="113"/>
        <end position="134"/>
    </location>
</feature>
<feature type="transmembrane region" description="Helical" evidence="5">
    <location>
        <begin position="272"/>
        <end position="292"/>
    </location>
</feature>
<dbReference type="Proteomes" id="UP000636800">
    <property type="component" value="Chromosome 5"/>
</dbReference>
<keyword evidence="3 5" id="KW-1133">Transmembrane helix</keyword>
<reference evidence="7 8" key="1">
    <citation type="journal article" date="2020" name="Nat. Food">
        <title>A phased Vanilla planifolia genome enables genetic improvement of flavour and production.</title>
        <authorList>
            <person name="Hasing T."/>
            <person name="Tang H."/>
            <person name="Brym M."/>
            <person name="Khazi F."/>
            <person name="Huang T."/>
            <person name="Chambers A.H."/>
        </authorList>
    </citation>
    <scope>NUCLEOTIDE SEQUENCE [LARGE SCALE GENOMIC DNA]</scope>
    <source>
        <tissue evidence="7">Leaf</tissue>
    </source>
</reference>
<dbReference type="AlphaFoldDB" id="A0A835R1H3"/>
<evidence type="ECO:0000256" key="5">
    <source>
        <dbReference type="SAM" id="Phobius"/>
    </source>
</evidence>
<feature type="transmembrane region" description="Helical" evidence="5">
    <location>
        <begin position="143"/>
        <end position="163"/>
    </location>
</feature>
<sequence>MDSRSFPGSISYGGDDKGMEVGDVPKAWPKIPCCYRLVTVSNQALLSGITYCLSSCSMILNFIAVLVVSLLCKLRIISIEPLTWRLVRVWLPVNVIFVGMLVTSTFSLKYMNVAMLTVLKNVANVITAIGETYLFEKQHGKKVWCALILMIISAASGGATDLSFHLEGYSWQILNCFLTASYSLTLRRVMDIAEQATKSGTLNEFSMVLLNNLLSLPLGLLLIFVFGEVDYICKTPLLKMPTFWLVITVSGFLGLFISFTSIWFLHKTSATTYSLIGSLNKIPLSIAGIVLFNVPTSMPNSLSILFGLLAGILFAKAKMSGSKL</sequence>
<dbReference type="PANTHER" id="PTHR11132">
    <property type="entry name" value="SOLUTE CARRIER FAMILY 35"/>
    <property type="match status" value="1"/>
</dbReference>
<accession>A0A835R1H3</accession>
<keyword evidence="8" id="KW-1185">Reference proteome</keyword>
<dbReference type="EMBL" id="JADCNL010000005">
    <property type="protein sequence ID" value="KAG0481021.1"/>
    <property type="molecule type" value="Genomic_DNA"/>
</dbReference>
<feature type="transmembrane region" description="Helical" evidence="5">
    <location>
        <begin position="169"/>
        <end position="186"/>
    </location>
</feature>